<keyword evidence="2" id="KW-0227">DNA damage</keyword>
<accession>A0A2U9IEX3</accession>
<organism evidence="12 13">
    <name type="scientific">Acidianus brierleyi</name>
    <dbReference type="NCBI Taxonomy" id="41673"/>
    <lineage>
        <taxon>Archaea</taxon>
        <taxon>Thermoproteota</taxon>
        <taxon>Thermoprotei</taxon>
        <taxon>Sulfolobales</taxon>
        <taxon>Sulfolobaceae</taxon>
        <taxon>Acidianus</taxon>
    </lineage>
</organism>
<dbReference type="InterPro" id="IPR014001">
    <property type="entry name" value="Helicase_ATP-bd"/>
</dbReference>
<reference evidence="12 13" key="1">
    <citation type="submission" date="2018-05" db="EMBL/GenBank/DDBJ databases">
        <title>Complete Genome Sequences of Extremely Thermoacidophilic, Metal-Mobilizing Type-Strain Members of the Archaeal Family Sulfolobaceae: Acidianus brierleyi DSM-1651T, Acidianus sulfidivorans DSM-18786T, Metallosphaera hakonensis DSM-7519T, and Metallosphaera prunae DSM-10039T.</title>
        <authorList>
            <person name="Counts J.A."/>
            <person name="Kelly R.M."/>
        </authorList>
    </citation>
    <scope>NUCLEOTIDE SEQUENCE [LARGE SCALE GENOMIC DNA]</scope>
    <source>
        <strain evidence="12 13">DSM 1651</strain>
    </source>
</reference>
<evidence type="ECO:0000256" key="6">
    <source>
        <dbReference type="ARBA" id="ARBA00023125"/>
    </source>
</evidence>
<dbReference type="Pfam" id="PF00271">
    <property type="entry name" value="Helicase_C"/>
    <property type="match status" value="1"/>
</dbReference>
<dbReference type="SMART" id="SM00490">
    <property type="entry name" value="HELICc"/>
    <property type="match status" value="1"/>
</dbReference>
<dbReference type="EMBL" id="CP029289">
    <property type="protein sequence ID" value="AWR94516.1"/>
    <property type="molecule type" value="Genomic_DNA"/>
</dbReference>
<dbReference type="InterPro" id="IPR027417">
    <property type="entry name" value="P-loop_NTPase"/>
</dbReference>
<dbReference type="PROSITE" id="PS51194">
    <property type="entry name" value="HELICASE_CTER"/>
    <property type="match status" value="1"/>
</dbReference>
<evidence type="ECO:0000256" key="7">
    <source>
        <dbReference type="ARBA" id="ARBA00023204"/>
    </source>
</evidence>
<keyword evidence="4 12" id="KW-0347">Helicase</keyword>
<dbReference type="RefSeq" id="WP_110270397.1">
    <property type="nucleotide sequence ID" value="NZ_CP029289.2"/>
</dbReference>
<evidence type="ECO:0000256" key="1">
    <source>
        <dbReference type="ARBA" id="ARBA00022741"/>
    </source>
</evidence>
<dbReference type="InterPro" id="IPR017170">
    <property type="entry name" value="Lhr-like"/>
</dbReference>
<dbReference type="GO" id="GO:0004386">
    <property type="term" value="F:helicase activity"/>
    <property type="evidence" value="ECO:0007669"/>
    <property type="project" value="UniProtKB-KW"/>
</dbReference>
<dbReference type="PANTHER" id="PTHR47962">
    <property type="entry name" value="ATP-DEPENDENT HELICASE LHR-RELATED-RELATED"/>
    <property type="match status" value="1"/>
</dbReference>
<dbReference type="Pfam" id="PF19306">
    <property type="entry name" value="WHD_Lhr"/>
    <property type="match status" value="1"/>
</dbReference>
<protein>
    <submittedName>
        <fullName evidence="12">Helicase</fullName>
    </submittedName>
</protein>
<dbReference type="Gene3D" id="3.40.50.300">
    <property type="entry name" value="P-loop containing nucleotide triphosphate hydrolases"/>
    <property type="match status" value="2"/>
</dbReference>
<keyword evidence="8" id="KW-0413">Isomerase</keyword>
<dbReference type="AlphaFoldDB" id="A0A2U9IEX3"/>
<dbReference type="GeneID" id="36832058"/>
<dbReference type="Proteomes" id="UP000248044">
    <property type="component" value="Chromosome"/>
</dbReference>
<dbReference type="InterPro" id="IPR045628">
    <property type="entry name" value="Lhr_WH_dom"/>
</dbReference>
<evidence type="ECO:0000313" key="13">
    <source>
        <dbReference type="Proteomes" id="UP000248044"/>
    </source>
</evidence>
<dbReference type="SMART" id="SM00487">
    <property type="entry name" value="DEXDc"/>
    <property type="match status" value="1"/>
</dbReference>
<dbReference type="PROSITE" id="PS51192">
    <property type="entry name" value="HELICASE_ATP_BIND_1"/>
    <property type="match status" value="1"/>
</dbReference>
<comment type="similarity">
    <text evidence="9">Belongs to the Lhr helicase family. Lhr-Core subfamily.</text>
</comment>
<dbReference type="PANTHER" id="PTHR47962:SF5">
    <property type="entry name" value="ATP-DEPENDENT HELICASE LHR-RELATED"/>
    <property type="match status" value="1"/>
</dbReference>
<dbReference type="InterPro" id="IPR052511">
    <property type="entry name" value="ATP-dep_Helicase"/>
</dbReference>
<dbReference type="SUPFAM" id="SSF52540">
    <property type="entry name" value="P-loop containing nucleoside triphosphate hydrolases"/>
    <property type="match status" value="1"/>
</dbReference>
<dbReference type="PIRSF" id="PIRSF037307">
    <property type="entry name" value="Lhr-like_helic_prd"/>
    <property type="match status" value="1"/>
</dbReference>
<dbReference type="InterPro" id="IPR013701">
    <property type="entry name" value="Lhr-like_DEAD/DEAH_assoc"/>
</dbReference>
<proteinExistence type="inferred from homology"/>
<dbReference type="KEGG" id="abri:DFR85_07840"/>
<keyword evidence="1" id="KW-0547">Nucleotide-binding</keyword>
<evidence type="ECO:0000256" key="2">
    <source>
        <dbReference type="ARBA" id="ARBA00022763"/>
    </source>
</evidence>
<dbReference type="Pfam" id="PF00270">
    <property type="entry name" value="DEAD"/>
    <property type="match status" value="1"/>
</dbReference>
<sequence length="904" mass="103268">MLTAADFGKVLYSLGYTKLTPIQRIAIPKIISGKHTLIIAPTGSGKTEAAIIPLFYKIWNSRPEKISLLYITPLKALNRDLELRLKNLGNALGITIGTRHGDTSERKRKEILKSPPDLLITTPESLQYLIINQKYRDLLSNLKWIIIDELQEMLDEKRGYELSVVISRLKKFNKNKIQMIGLSATIGNIELAKKYLSDAEVEVAKVDLKKEYDIDLIIPDINDFPKKAIELNLDPYVISRLEKLKQIIETYKPIIIFTNTRETAEFLASELQALYNLKVATHHGSLSKDIRINIENNFKQGNLDAIIATSSLELGIDIGNINLVVQYMSPKEVTRLLQRIGRSGHSLNKVSKGIVIPSNYIYDIFECKSIIELSREGYLEQPYIELNALDVIAHEITGMVLEGVRNKEDILDILKNSVYFRDLSKDELENVVQLLKSSRILKEKDNQLLPSYRAWKYYYGTNMIPDSIRSYSVINMANNLELGKLDEDFVAMIDEESIFVLGGKLWKVVSIEDGKIFVDRAELKRGILPSWFGESIPVEKEVSERVYSYLIDAIKGKNYEFDEINDIIQEYKKRGYPELSNNDILVEIINGELIVVHSPFGSKGNNTLGSILSFYLNKIKGIRTSFRNDPYNIVIASVLPISKKDIEETITYVNKLSQIDARNIVIDAIKESPQFKWKLYIEAERFGNIDSNSKEIISSAILRQFSDTIVGEEAAREMLIKNHDLSVLTEIKKYTWKIVEVPSPSPLAKEFLDRLLITESEEAPVMLEVFKRRLLSKEVRVLCMVCGWNKKVSIEYSPEKCEKCQSVFLTATFPDDRDSIDIINKNIRGKKLSKTEMKKLKELKIIASLFSQYKKYALIALSARGVGSTNLGKALSKLSEGEESFYQNLFNVEKKFLKNRKYWQ</sequence>
<name>A0A2U9IEX3_9CREN</name>
<evidence type="ECO:0000256" key="4">
    <source>
        <dbReference type="ARBA" id="ARBA00022806"/>
    </source>
</evidence>
<evidence type="ECO:0000256" key="9">
    <source>
        <dbReference type="ARBA" id="ARBA00093467"/>
    </source>
</evidence>
<keyword evidence="7" id="KW-0234">DNA repair</keyword>
<keyword evidence="13" id="KW-1185">Reference proteome</keyword>
<dbReference type="InterPro" id="IPR011545">
    <property type="entry name" value="DEAD/DEAH_box_helicase_dom"/>
</dbReference>
<dbReference type="GO" id="GO:0006281">
    <property type="term" value="P:DNA repair"/>
    <property type="evidence" value="ECO:0007669"/>
    <property type="project" value="UniProtKB-KW"/>
</dbReference>
<dbReference type="GO" id="GO:0005524">
    <property type="term" value="F:ATP binding"/>
    <property type="evidence" value="ECO:0007669"/>
    <property type="project" value="UniProtKB-KW"/>
</dbReference>
<evidence type="ECO:0000259" key="10">
    <source>
        <dbReference type="PROSITE" id="PS51192"/>
    </source>
</evidence>
<evidence type="ECO:0000313" key="12">
    <source>
        <dbReference type="EMBL" id="AWR94516.1"/>
    </source>
</evidence>
<feature type="domain" description="Helicase C-terminal" evidence="11">
    <location>
        <begin position="243"/>
        <end position="390"/>
    </location>
</feature>
<keyword evidence="5" id="KW-0067">ATP-binding</keyword>
<dbReference type="InterPro" id="IPR001650">
    <property type="entry name" value="Helicase_C-like"/>
</dbReference>
<dbReference type="GO" id="GO:0016887">
    <property type="term" value="F:ATP hydrolysis activity"/>
    <property type="evidence" value="ECO:0007669"/>
    <property type="project" value="TreeGrafter"/>
</dbReference>
<evidence type="ECO:0000256" key="5">
    <source>
        <dbReference type="ARBA" id="ARBA00022840"/>
    </source>
</evidence>
<keyword evidence="6" id="KW-0238">DNA-binding</keyword>
<dbReference type="OrthoDB" id="33870at2157"/>
<evidence type="ECO:0000256" key="8">
    <source>
        <dbReference type="ARBA" id="ARBA00023235"/>
    </source>
</evidence>
<dbReference type="InterPro" id="IPR003593">
    <property type="entry name" value="AAA+_ATPase"/>
</dbReference>
<keyword evidence="3" id="KW-0378">Hydrolase</keyword>
<gene>
    <name evidence="12" type="ORF">DFR85_07840</name>
</gene>
<feature type="domain" description="Helicase ATP-binding" evidence="10">
    <location>
        <begin position="27"/>
        <end position="204"/>
    </location>
</feature>
<dbReference type="GO" id="GO:0140097">
    <property type="term" value="F:catalytic activity, acting on DNA"/>
    <property type="evidence" value="ECO:0007669"/>
    <property type="project" value="UniProtKB-ARBA"/>
</dbReference>
<evidence type="ECO:0000256" key="3">
    <source>
        <dbReference type="ARBA" id="ARBA00022801"/>
    </source>
</evidence>
<dbReference type="SMART" id="SM00382">
    <property type="entry name" value="AAA"/>
    <property type="match status" value="1"/>
</dbReference>
<evidence type="ECO:0000259" key="11">
    <source>
        <dbReference type="PROSITE" id="PS51194"/>
    </source>
</evidence>
<dbReference type="Pfam" id="PF08494">
    <property type="entry name" value="DEAD_assoc"/>
    <property type="match status" value="1"/>
</dbReference>
<dbReference type="GO" id="GO:0003677">
    <property type="term" value="F:DNA binding"/>
    <property type="evidence" value="ECO:0007669"/>
    <property type="project" value="UniProtKB-KW"/>
</dbReference>